<accession>A0A409Y0Y2</accession>
<keyword evidence="3" id="KW-1185">Reference proteome</keyword>
<dbReference type="InParanoid" id="A0A409Y0Y2"/>
<name>A0A409Y0Y2_9AGAR</name>
<gene>
    <name evidence="2" type="ORF">CVT26_010681</name>
</gene>
<dbReference type="AlphaFoldDB" id="A0A409Y0Y2"/>
<sequence>MFLEQPDLTLEITLAVGFGLDSRGRPPSRKAQVSASERQSNDHPQDAVLIRNGDANVIATLNFPARILVAGAQAVFS</sequence>
<comment type="caution">
    <text evidence="2">The sequence shown here is derived from an EMBL/GenBank/DDBJ whole genome shotgun (WGS) entry which is preliminary data.</text>
</comment>
<evidence type="ECO:0000313" key="2">
    <source>
        <dbReference type="EMBL" id="PPQ96641.1"/>
    </source>
</evidence>
<dbReference type="Proteomes" id="UP000284706">
    <property type="component" value="Unassembled WGS sequence"/>
</dbReference>
<evidence type="ECO:0000313" key="3">
    <source>
        <dbReference type="Proteomes" id="UP000284706"/>
    </source>
</evidence>
<organism evidence="2 3">
    <name type="scientific">Gymnopilus dilepis</name>
    <dbReference type="NCBI Taxonomy" id="231916"/>
    <lineage>
        <taxon>Eukaryota</taxon>
        <taxon>Fungi</taxon>
        <taxon>Dikarya</taxon>
        <taxon>Basidiomycota</taxon>
        <taxon>Agaricomycotina</taxon>
        <taxon>Agaricomycetes</taxon>
        <taxon>Agaricomycetidae</taxon>
        <taxon>Agaricales</taxon>
        <taxon>Agaricineae</taxon>
        <taxon>Hymenogastraceae</taxon>
        <taxon>Gymnopilus</taxon>
    </lineage>
</organism>
<feature type="region of interest" description="Disordered" evidence="1">
    <location>
        <begin position="23"/>
        <end position="46"/>
    </location>
</feature>
<evidence type="ECO:0000256" key="1">
    <source>
        <dbReference type="SAM" id="MobiDB-lite"/>
    </source>
</evidence>
<reference evidence="2 3" key="1">
    <citation type="journal article" date="2018" name="Evol. Lett.">
        <title>Horizontal gene cluster transfer increased hallucinogenic mushroom diversity.</title>
        <authorList>
            <person name="Reynolds H.T."/>
            <person name="Vijayakumar V."/>
            <person name="Gluck-Thaler E."/>
            <person name="Korotkin H.B."/>
            <person name="Matheny P.B."/>
            <person name="Slot J.C."/>
        </authorList>
    </citation>
    <scope>NUCLEOTIDE SEQUENCE [LARGE SCALE GENOMIC DNA]</scope>
    <source>
        <strain evidence="2 3">SRW20</strain>
    </source>
</reference>
<protein>
    <submittedName>
        <fullName evidence="2">Uncharacterized protein</fullName>
    </submittedName>
</protein>
<dbReference type="EMBL" id="NHYE01001344">
    <property type="protein sequence ID" value="PPQ96641.1"/>
    <property type="molecule type" value="Genomic_DNA"/>
</dbReference>
<proteinExistence type="predicted"/>